<accession>A0AAN5D5Q1</accession>
<protein>
    <submittedName>
        <fullName evidence="2">Uncharacterized protein</fullName>
    </submittedName>
</protein>
<dbReference type="SUPFAM" id="SSF57997">
    <property type="entry name" value="Tropomyosin"/>
    <property type="match status" value="1"/>
</dbReference>
<comment type="caution">
    <text evidence="2">The sequence shown here is derived from an EMBL/GenBank/DDBJ whole genome shotgun (WGS) entry which is preliminary data.</text>
</comment>
<proteinExistence type="predicted"/>
<feature type="non-terminal residue" evidence="2">
    <location>
        <position position="1"/>
    </location>
</feature>
<evidence type="ECO:0000256" key="1">
    <source>
        <dbReference type="SAM" id="MobiDB-lite"/>
    </source>
</evidence>
<sequence>STFQNSFAMDSAREIASMQAAAIAQKIRDLKTDKETALSRANAAEERLREVMERMERMEEDLRETQRKIGENNMRTEWANRLAALNRRKDTKKERKKKCNKSS</sequence>
<name>A0AAN5D5Q1_9BILA</name>
<feature type="region of interest" description="Disordered" evidence="1">
    <location>
        <begin position="83"/>
        <end position="103"/>
    </location>
</feature>
<evidence type="ECO:0000313" key="2">
    <source>
        <dbReference type="EMBL" id="GMR56109.1"/>
    </source>
</evidence>
<feature type="compositionally biased region" description="Basic residues" evidence="1">
    <location>
        <begin position="94"/>
        <end position="103"/>
    </location>
</feature>
<reference evidence="3" key="1">
    <citation type="submission" date="2022-10" db="EMBL/GenBank/DDBJ databases">
        <title>Genome assembly of Pristionchus species.</title>
        <authorList>
            <person name="Yoshida K."/>
            <person name="Sommer R.J."/>
        </authorList>
    </citation>
    <scope>NUCLEOTIDE SEQUENCE [LARGE SCALE GENOMIC DNA]</scope>
    <source>
        <strain evidence="3">RS5460</strain>
    </source>
</reference>
<keyword evidence="3" id="KW-1185">Reference proteome</keyword>
<organism evidence="2 3">
    <name type="scientific">Pristionchus mayeri</name>
    <dbReference type="NCBI Taxonomy" id="1317129"/>
    <lineage>
        <taxon>Eukaryota</taxon>
        <taxon>Metazoa</taxon>
        <taxon>Ecdysozoa</taxon>
        <taxon>Nematoda</taxon>
        <taxon>Chromadorea</taxon>
        <taxon>Rhabditida</taxon>
        <taxon>Rhabditina</taxon>
        <taxon>Diplogasteromorpha</taxon>
        <taxon>Diplogasteroidea</taxon>
        <taxon>Neodiplogasteridae</taxon>
        <taxon>Pristionchus</taxon>
    </lineage>
</organism>
<evidence type="ECO:0000313" key="3">
    <source>
        <dbReference type="Proteomes" id="UP001328107"/>
    </source>
</evidence>
<dbReference type="Gene3D" id="1.20.5.340">
    <property type="match status" value="1"/>
</dbReference>
<dbReference type="Proteomes" id="UP001328107">
    <property type="component" value="Unassembled WGS sequence"/>
</dbReference>
<gene>
    <name evidence="2" type="ORF">PMAYCL1PPCAC_26304</name>
</gene>
<dbReference type="AlphaFoldDB" id="A0AAN5D5Q1"/>
<dbReference type="EMBL" id="BTRK01000005">
    <property type="protein sequence ID" value="GMR56109.1"/>
    <property type="molecule type" value="Genomic_DNA"/>
</dbReference>